<gene>
    <name evidence="2" type="ORF">DFQ45_101350</name>
</gene>
<evidence type="ECO:0000259" key="1">
    <source>
        <dbReference type="Pfam" id="PF05618"/>
    </source>
</evidence>
<dbReference type="InterPro" id="IPR021109">
    <property type="entry name" value="Peptidase_aspartic_dom_sf"/>
</dbReference>
<protein>
    <recommendedName>
        <fullName evidence="1">Retropepsin-like aspartic endopeptidase domain-containing protein</fullName>
    </recommendedName>
</protein>
<evidence type="ECO:0000313" key="2">
    <source>
        <dbReference type="EMBL" id="TDQ40215.1"/>
    </source>
</evidence>
<proteinExistence type="predicted"/>
<organism evidence="2 3">
    <name type="scientific">Thiopseudomonas denitrificans</name>
    <dbReference type="NCBI Taxonomy" id="1501432"/>
    <lineage>
        <taxon>Bacteria</taxon>
        <taxon>Pseudomonadati</taxon>
        <taxon>Pseudomonadota</taxon>
        <taxon>Gammaproteobacteria</taxon>
        <taxon>Pseudomonadales</taxon>
        <taxon>Pseudomonadaceae</taxon>
        <taxon>Thiopseudomonas</taxon>
    </lineage>
</organism>
<dbReference type="AlphaFoldDB" id="A0A4R6U6P8"/>
<feature type="domain" description="Retropepsin-like aspartic endopeptidase" evidence="1">
    <location>
        <begin position="32"/>
        <end position="173"/>
    </location>
</feature>
<dbReference type="PANTHER" id="PTHR38037:SF2">
    <property type="entry name" value="ATP-DEPENDENT ZINC PROTEASE DOMAIN-CONTAINING PROTEIN-RELATED"/>
    <property type="match status" value="1"/>
</dbReference>
<name>A0A4R6U6P8_9GAMM</name>
<keyword evidence="3" id="KW-1185">Reference proteome</keyword>
<dbReference type="Gene3D" id="2.40.70.10">
    <property type="entry name" value="Acid Proteases"/>
    <property type="match status" value="1"/>
</dbReference>
<sequence>MPQSFLRILFPLFGGLFMISLASAEPYGDKQIFGLHEQVYLPELGVSLAAKLDTGATTSSLSARNIKRFKRDGESWVRFQLAWDKAPEQVYELPLTRISRIKRRADDVDPEEEKTYSARPVISLTLHIGERQQPIEVNLTDRSAFKYPFLLGAHGLKALGAVVDPAISMTAGKPGLSPTATPLSE</sequence>
<dbReference type="PANTHER" id="PTHR38037">
    <property type="entry name" value="ZN_PROTEASE DOMAIN-CONTAINING PROTEIN"/>
    <property type="match status" value="1"/>
</dbReference>
<evidence type="ECO:0000313" key="3">
    <source>
        <dbReference type="Proteomes" id="UP000294575"/>
    </source>
</evidence>
<dbReference type="Proteomes" id="UP000294575">
    <property type="component" value="Unassembled WGS sequence"/>
</dbReference>
<dbReference type="Pfam" id="PF05618">
    <property type="entry name" value="Zn_protease"/>
    <property type="match status" value="1"/>
</dbReference>
<reference evidence="2 3" key="1">
    <citation type="submission" date="2019-03" db="EMBL/GenBank/DDBJ databases">
        <title>Genomic Encyclopedia of Type Strains, Phase IV (KMG-IV): sequencing the most valuable type-strain genomes for metagenomic binning, comparative biology and taxonomic classification.</title>
        <authorList>
            <person name="Goeker M."/>
        </authorList>
    </citation>
    <scope>NUCLEOTIDE SEQUENCE [LARGE SCALE GENOMIC DNA]</scope>
    <source>
        <strain evidence="2 3">DSM 28679</strain>
    </source>
</reference>
<dbReference type="InterPro" id="IPR008503">
    <property type="entry name" value="Asp_endopeptidase"/>
</dbReference>
<dbReference type="EMBL" id="SNYK01000001">
    <property type="protein sequence ID" value="TDQ40215.1"/>
    <property type="molecule type" value="Genomic_DNA"/>
</dbReference>
<accession>A0A4R6U6P8</accession>
<comment type="caution">
    <text evidence="2">The sequence shown here is derived from an EMBL/GenBank/DDBJ whole genome shotgun (WGS) entry which is preliminary data.</text>
</comment>
<dbReference type="SUPFAM" id="SSF50630">
    <property type="entry name" value="Acid proteases"/>
    <property type="match status" value="1"/>
</dbReference>